<evidence type="ECO:0000256" key="1">
    <source>
        <dbReference type="ARBA" id="ARBA00008045"/>
    </source>
</evidence>
<dbReference type="EMBL" id="HBGU01085972">
    <property type="protein sequence ID" value="CAD9555010.1"/>
    <property type="molecule type" value="Transcribed_RNA"/>
</dbReference>
<reference evidence="4" key="1">
    <citation type="submission" date="2021-01" db="EMBL/GenBank/DDBJ databases">
        <authorList>
            <person name="Corre E."/>
            <person name="Pelletier E."/>
            <person name="Niang G."/>
            <person name="Scheremetjew M."/>
            <person name="Finn R."/>
            <person name="Kale V."/>
            <person name="Holt S."/>
            <person name="Cochrane G."/>
            <person name="Meng A."/>
            <person name="Brown T."/>
            <person name="Cohen L."/>
        </authorList>
    </citation>
    <scope>NUCLEOTIDE SEQUENCE</scope>
    <source>
        <strain evidence="4">UTEX LB 985</strain>
    </source>
</reference>
<dbReference type="GO" id="GO:0051082">
    <property type="term" value="F:unfolded protein binding"/>
    <property type="evidence" value="ECO:0007669"/>
    <property type="project" value="InterPro"/>
</dbReference>
<gene>
    <name evidence="4" type="ORF">CBRE1094_LOCUS46931</name>
</gene>
<dbReference type="AlphaFoldDB" id="A0A7S2JQW0"/>
<evidence type="ECO:0000313" key="4">
    <source>
        <dbReference type="EMBL" id="CAD9555010.1"/>
    </source>
</evidence>
<proteinExistence type="inferred from homology"/>
<dbReference type="Gene3D" id="1.10.287.370">
    <property type="match status" value="1"/>
</dbReference>
<protein>
    <recommendedName>
        <fullName evidence="5">Prefoldin subunit 4</fullName>
    </recommendedName>
</protein>
<dbReference type="PANTHER" id="PTHR20903:SF0">
    <property type="entry name" value="PREFOLDIN SUBUNIT 1"/>
    <property type="match status" value="1"/>
</dbReference>
<dbReference type="PANTHER" id="PTHR20903">
    <property type="entry name" value="PREFOLDIN SUBUNIT 1-RELATED"/>
    <property type="match status" value="1"/>
</dbReference>
<dbReference type="GO" id="GO:0005737">
    <property type="term" value="C:cytoplasm"/>
    <property type="evidence" value="ECO:0007669"/>
    <property type="project" value="TreeGrafter"/>
</dbReference>
<evidence type="ECO:0008006" key="5">
    <source>
        <dbReference type="Google" id="ProtNLM"/>
    </source>
</evidence>
<dbReference type="SUPFAM" id="SSF46579">
    <property type="entry name" value="Prefoldin"/>
    <property type="match status" value="1"/>
</dbReference>
<evidence type="ECO:0000256" key="3">
    <source>
        <dbReference type="SAM" id="MobiDB-lite"/>
    </source>
</evidence>
<dbReference type="InterPro" id="IPR009053">
    <property type="entry name" value="Prefoldin"/>
</dbReference>
<comment type="similarity">
    <text evidence="1">Belongs to the prefoldin subunit beta family.</text>
</comment>
<dbReference type="InterPro" id="IPR002777">
    <property type="entry name" value="PFD_beta-like"/>
</dbReference>
<sequence>MSGLVQLELDEKDKENFKELQDSMAEGQREIMMLTTKLRTRNAEAKHAELTLAELEPLDESTRTFEQVGKMFLLKPLPDLKKDLSETVESGTREVASLTDQKKHREEAHKKLQADFEEFVKAHMIESKEEESGKKD</sequence>
<accession>A0A7S2JQW0</accession>
<feature type="region of interest" description="Disordered" evidence="3">
    <location>
        <begin position="86"/>
        <end position="107"/>
    </location>
</feature>
<keyword evidence="2" id="KW-0143">Chaperone</keyword>
<dbReference type="GO" id="GO:0044183">
    <property type="term" value="F:protein folding chaperone"/>
    <property type="evidence" value="ECO:0007669"/>
    <property type="project" value="TreeGrafter"/>
</dbReference>
<dbReference type="Pfam" id="PF01920">
    <property type="entry name" value="Prefoldin_2"/>
    <property type="match status" value="1"/>
</dbReference>
<evidence type="ECO:0000256" key="2">
    <source>
        <dbReference type="ARBA" id="ARBA00023186"/>
    </source>
</evidence>
<dbReference type="GO" id="GO:0016272">
    <property type="term" value="C:prefoldin complex"/>
    <property type="evidence" value="ECO:0007669"/>
    <property type="project" value="InterPro"/>
</dbReference>
<name>A0A7S2JQW0_9EUKA</name>
<organism evidence="4">
    <name type="scientific">Haptolina brevifila</name>
    <dbReference type="NCBI Taxonomy" id="156173"/>
    <lineage>
        <taxon>Eukaryota</taxon>
        <taxon>Haptista</taxon>
        <taxon>Haptophyta</taxon>
        <taxon>Prymnesiophyceae</taxon>
        <taxon>Prymnesiales</taxon>
        <taxon>Prymnesiaceae</taxon>
        <taxon>Haptolina</taxon>
    </lineage>
</organism>